<name>A0A2X0NQF5_9BASI</name>
<organism evidence="1 2">
    <name type="scientific">Microbotryum silenes-dioicae</name>
    <dbReference type="NCBI Taxonomy" id="796604"/>
    <lineage>
        <taxon>Eukaryota</taxon>
        <taxon>Fungi</taxon>
        <taxon>Dikarya</taxon>
        <taxon>Basidiomycota</taxon>
        <taxon>Pucciniomycotina</taxon>
        <taxon>Microbotryomycetes</taxon>
        <taxon>Microbotryales</taxon>
        <taxon>Microbotryaceae</taxon>
        <taxon>Microbotryum</taxon>
    </lineage>
</organism>
<keyword evidence="2" id="KW-1185">Reference proteome</keyword>
<dbReference type="EMBL" id="FQNC01000015">
    <property type="protein sequence ID" value="SGY17310.1"/>
    <property type="molecule type" value="Genomic_DNA"/>
</dbReference>
<accession>A0A2X0NQF5</accession>
<dbReference type="AlphaFoldDB" id="A0A2X0NQF5"/>
<gene>
    <name evidence="1" type="primary">BQ5605_C015g07741</name>
    <name evidence="1" type="ORF">BQ5605_C015G07741</name>
</gene>
<reference evidence="1 2" key="1">
    <citation type="submission" date="2016-11" db="EMBL/GenBank/DDBJ databases">
        <authorList>
            <person name="Jaros S."/>
            <person name="Januszkiewicz K."/>
            <person name="Wedrychowicz H."/>
        </authorList>
    </citation>
    <scope>NUCLEOTIDE SEQUENCE [LARGE SCALE GENOMIC DNA]</scope>
</reference>
<dbReference type="Proteomes" id="UP000249464">
    <property type="component" value="Unassembled WGS sequence"/>
</dbReference>
<protein>
    <submittedName>
        <fullName evidence="1">BQ5605_C015g07741 protein</fullName>
    </submittedName>
</protein>
<sequence>MPNLTAKPQVVFIHHQLIIPKGLFTGRKCAEGSPLPVTVHGHPGRFAHTILREADLCALVCTVEARSWRDRSSGKPFVHIAWAWCSFLV</sequence>
<evidence type="ECO:0000313" key="1">
    <source>
        <dbReference type="EMBL" id="SGY17310.1"/>
    </source>
</evidence>
<proteinExistence type="predicted"/>
<evidence type="ECO:0000313" key="2">
    <source>
        <dbReference type="Proteomes" id="UP000249464"/>
    </source>
</evidence>